<gene>
    <name evidence="2" type="ORF">PPACK8108_LOCUS4064</name>
</gene>
<feature type="compositionally biased region" description="Polar residues" evidence="1">
    <location>
        <begin position="1"/>
        <end position="13"/>
    </location>
</feature>
<comment type="caution">
    <text evidence="2">The sequence shown here is derived from an EMBL/GenBank/DDBJ whole genome shotgun (WGS) entry which is preliminary data.</text>
</comment>
<organism evidence="2 3">
    <name type="scientific">Phakopsora pachyrhizi</name>
    <name type="common">Asian soybean rust disease fungus</name>
    <dbReference type="NCBI Taxonomy" id="170000"/>
    <lineage>
        <taxon>Eukaryota</taxon>
        <taxon>Fungi</taxon>
        <taxon>Dikarya</taxon>
        <taxon>Basidiomycota</taxon>
        <taxon>Pucciniomycotina</taxon>
        <taxon>Pucciniomycetes</taxon>
        <taxon>Pucciniales</taxon>
        <taxon>Phakopsoraceae</taxon>
        <taxon>Phakopsora</taxon>
    </lineage>
</organism>
<reference evidence="2" key="1">
    <citation type="submission" date="2022-06" db="EMBL/GenBank/DDBJ databases">
        <authorList>
            <consortium name="SYNGENTA / RWTH Aachen University"/>
        </authorList>
    </citation>
    <scope>NUCLEOTIDE SEQUENCE</scope>
</reference>
<protein>
    <submittedName>
        <fullName evidence="2">Uncharacterized protein</fullName>
    </submittedName>
</protein>
<feature type="region of interest" description="Disordered" evidence="1">
    <location>
        <begin position="1"/>
        <end position="28"/>
    </location>
</feature>
<accession>A0AAV0ALQ1</accession>
<dbReference type="EMBL" id="CALTRL010000733">
    <property type="protein sequence ID" value="CAH7669441.1"/>
    <property type="molecule type" value="Genomic_DNA"/>
</dbReference>
<name>A0AAV0ALQ1_PHAPC</name>
<evidence type="ECO:0000256" key="1">
    <source>
        <dbReference type="SAM" id="MobiDB-lite"/>
    </source>
</evidence>
<proteinExistence type="predicted"/>
<dbReference type="AlphaFoldDB" id="A0AAV0ALQ1"/>
<evidence type="ECO:0000313" key="3">
    <source>
        <dbReference type="Proteomes" id="UP001153365"/>
    </source>
</evidence>
<keyword evidence="3" id="KW-1185">Reference proteome</keyword>
<dbReference type="Proteomes" id="UP001153365">
    <property type="component" value="Unassembled WGS sequence"/>
</dbReference>
<evidence type="ECO:0000313" key="2">
    <source>
        <dbReference type="EMBL" id="CAH7669441.1"/>
    </source>
</evidence>
<sequence length="339" mass="39142">MLSSTRGHPSQHTYRPAAPQAEQKSPEGFKSIRKLEKWKLEEIVQQEHRVGELNHQCVVLKVTGRLLYQESLTANPAELNWGKYNVAVICNRDEMMARQKLIRSDGKDKDLTKNRLSDPYRGFLRKLQHLGDTMIDRSPIDTTHNRSQTLDSSVESGVDELLTDRNQTGFEVRRDKSEIEVLELKFVTRVGAGIQPVKEGLLIVFVLFVFGLEKTFSEINHALKHEGSARLFNSHSKLIRIIQELNIPEMLRRHKELQKGSLNIRRIENGWAVELCVKITQRGDWKDLLWLSNAECNWDYDMYDAICFSESEASKGPIPRLNKLKSNLPCRKMIGKYQF</sequence>